<comment type="subcellular location">
    <subcellularLocation>
        <location evidence="1">Cell membrane</location>
        <topology evidence="1">Multi-pass membrane protein</topology>
    </subcellularLocation>
</comment>
<evidence type="ECO:0000256" key="6">
    <source>
        <dbReference type="SAM" id="Phobius"/>
    </source>
</evidence>
<evidence type="ECO:0000313" key="8">
    <source>
        <dbReference type="Proteomes" id="UP000009149"/>
    </source>
</evidence>
<dbReference type="EMBL" id="CP000975">
    <property type="protein sequence ID" value="ACD84003.1"/>
    <property type="molecule type" value="Genomic_DNA"/>
</dbReference>
<dbReference type="STRING" id="481448.Minf_1949"/>
<keyword evidence="3 6" id="KW-0812">Transmembrane</keyword>
<feature type="transmembrane region" description="Helical" evidence="6">
    <location>
        <begin position="18"/>
        <end position="39"/>
    </location>
</feature>
<protein>
    <submittedName>
        <fullName evidence="7">Predicted small integral membrane protein</fullName>
    </submittedName>
</protein>
<keyword evidence="2" id="KW-1003">Cell membrane</keyword>
<dbReference type="Pfam" id="PF03626">
    <property type="entry name" value="COX4_pro"/>
    <property type="match status" value="1"/>
</dbReference>
<evidence type="ECO:0000256" key="2">
    <source>
        <dbReference type="ARBA" id="ARBA00022475"/>
    </source>
</evidence>
<feature type="transmembrane region" description="Helical" evidence="6">
    <location>
        <begin position="45"/>
        <end position="64"/>
    </location>
</feature>
<evidence type="ECO:0000256" key="3">
    <source>
        <dbReference type="ARBA" id="ARBA00022692"/>
    </source>
</evidence>
<reference evidence="7 8" key="1">
    <citation type="journal article" date="2008" name="Biol. Direct">
        <title>Complete genome sequence of the extremely acidophilic methanotroph isolate V4, Methylacidiphilum infernorum, a representative of the bacterial phylum Verrucomicrobia.</title>
        <authorList>
            <person name="Hou S."/>
            <person name="Makarova K.S."/>
            <person name="Saw J.H."/>
            <person name="Senin P."/>
            <person name="Ly B.V."/>
            <person name="Zhou Z."/>
            <person name="Ren Y."/>
            <person name="Wang J."/>
            <person name="Galperin M.Y."/>
            <person name="Omelchenko M.V."/>
            <person name="Wolf Y.I."/>
            <person name="Yutin N."/>
            <person name="Koonin E.V."/>
            <person name="Stott M.B."/>
            <person name="Mountain B.W."/>
            <person name="Crowe M.A."/>
            <person name="Smirnova A.V."/>
            <person name="Dunfield P.F."/>
            <person name="Feng L."/>
            <person name="Wang L."/>
            <person name="Alam M."/>
        </authorList>
    </citation>
    <scope>NUCLEOTIDE SEQUENCE [LARGE SCALE GENOMIC DNA]</scope>
    <source>
        <strain evidence="8">Isolate V4</strain>
    </source>
</reference>
<gene>
    <name evidence="7" type="ordered locus">Minf_1949</name>
</gene>
<feature type="transmembrane region" description="Helical" evidence="6">
    <location>
        <begin position="76"/>
        <end position="96"/>
    </location>
</feature>
<keyword evidence="5 6" id="KW-0472">Membrane</keyword>
<sequence>MSSMSEEIHEEKKRIKSYFIVFGFLVVLAIVNVAVSYLHLGGGNIAAGLIIAGVQALLALGILMHMFWEKKTIHQLIGLAVLFVLALFLLLVASYFDSIGK</sequence>
<dbReference type="KEGG" id="min:Minf_1949"/>
<evidence type="ECO:0000256" key="5">
    <source>
        <dbReference type="ARBA" id="ARBA00023136"/>
    </source>
</evidence>
<evidence type="ECO:0000256" key="1">
    <source>
        <dbReference type="ARBA" id="ARBA00004651"/>
    </source>
</evidence>
<proteinExistence type="predicted"/>
<dbReference type="HOGENOM" id="CLU_2288214_0_0_0"/>
<name>B3DYF5_METI4</name>
<evidence type="ECO:0000256" key="4">
    <source>
        <dbReference type="ARBA" id="ARBA00022989"/>
    </source>
</evidence>
<dbReference type="AlphaFoldDB" id="B3DYF5"/>
<accession>B3DYF5</accession>
<dbReference type="eggNOG" id="ENOG5030C95">
    <property type="taxonomic scope" value="Bacteria"/>
</dbReference>
<organism evidence="7 8">
    <name type="scientific">Methylacidiphilum infernorum (isolate V4)</name>
    <name type="common">Methylokorus infernorum (strain V4)</name>
    <dbReference type="NCBI Taxonomy" id="481448"/>
    <lineage>
        <taxon>Bacteria</taxon>
        <taxon>Pseudomonadati</taxon>
        <taxon>Verrucomicrobiota</taxon>
        <taxon>Methylacidiphilae</taxon>
        <taxon>Methylacidiphilales</taxon>
        <taxon>Methylacidiphilaceae</taxon>
        <taxon>Methylacidiphilum (ex Ratnadevi et al. 2023)</taxon>
    </lineage>
</organism>
<dbReference type="InterPro" id="IPR005171">
    <property type="entry name" value="Cyt_c_oxidase_su4_prok"/>
</dbReference>
<dbReference type="Proteomes" id="UP000009149">
    <property type="component" value="Chromosome"/>
</dbReference>
<evidence type="ECO:0000313" key="7">
    <source>
        <dbReference type="EMBL" id="ACD84003.1"/>
    </source>
</evidence>
<dbReference type="GO" id="GO:0005886">
    <property type="term" value="C:plasma membrane"/>
    <property type="evidence" value="ECO:0007669"/>
    <property type="project" value="UniProtKB-SubCell"/>
</dbReference>
<keyword evidence="4 6" id="KW-1133">Transmembrane helix</keyword>